<feature type="coiled-coil region" evidence="1">
    <location>
        <begin position="101"/>
        <end position="128"/>
    </location>
</feature>
<dbReference type="InterPro" id="IPR051571">
    <property type="entry name" value="N-CoR_corepressor"/>
</dbReference>
<dbReference type="AlphaFoldDB" id="A0A1J4JZF9"/>
<dbReference type="Proteomes" id="UP000179807">
    <property type="component" value="Unassembled WGS sequence"/>
</dbReference>
<dbReference type="GO" id="GO:0000785">
    <property type="term" value="C:chromatin"/>
    <property type="evidence" value="ECO:0007669"/>
    <property type="project" value="TreeGrafter"/>
</dbReference>
<evidence type="ECO:0000256" key="1">
    <source>
        <dbReference type="SAM" id="Coils"/>
    </source>
</evidence>
<dbReference type="GeneID" id="94840881"/>
<dbReference type="EMBL" id="MLAK01000805">
    <property type="protein sequence ID" value="OHT04074.1"/>
    <property type="molecule type" value="Genomic_DNA"/>
</dbReference>
<dbReference type="SUPFAM" id="SSF46689">
    <property type="entry name" value="Homeodomain-like"/>
    <property type="match status" value="1"/>
</dbReference>
<dbReference type="VEuPathDB" id="TrichDB:TRFO_28428"/>
<feature type="compositionally biased region" description="Polar residues" evidence="2">
    <location>
        <begin position="12"/>
        <end position="21"/>
    </location>
</feature>
<keyword evidence="5" id="KW-1185">Reference proteome</keyword>
<evidence type="ECO:0000256" key="2">
    <source>
        <dbReference type="SAM" id="MobiDB-lite"/>
    </source>
</evidence>
<comment type="caution">
    <text evidence="4">The sequence shown here is derived from an EMBL/GenBank/DDBJ whole genome shotgun (WGS) entry which is preliminary data.</text>
</comment>
<dbReference type="InterPro" id="IPR017884">
    <property type="entry name" value="SANT_dom"/>
</dbReference>
<dbReference type="InterPro" id="IPR009057">
    <property type="entry name" value="Homeodomain-like_sf"/>
</dbReference>
<evidence type="ECO:0000259" key="3">
    <source>
        <dbReference type="PROSITE" id="PS51293"/>
    </source>
</evidence>
<evidence type="ECO:0000313" key="5">
    <source>
        <dbReference type="Proteomes" id="UP000179807"/>
    </source>
</evidence>
<dbReference type="GO" id="GO:0032991">
    <property type="term" value="C:protein-containing complex"/>
    <property type="evidence" value="ECO:0007669"/>
    <property type="project" value="UniProtKB-ARBA"/>
</dbReference>
<proteinExistence type="predicted"/>
<feature type="region of interest" description="Disordered" evidence="2">
    <location>
        <begin position="1"/>
        <end position="21"/>
    </location>
</feature>
<name>A0A1J4JZF9_9EUKA</name>
<dbReference type="PANTHER" id="PTHR13992:SF39">
    <property type="entry name" value="SMRTER, ISOFORM G"/>
    <property type="match status" value="1"/>
</dbReference>
<evidence type="ECO:0000313" key="4">
    <source>
        <dbReference type="EMBL" id="OHT04074.1"/>
    </source>
</evidence>
<dbReference type="PROSITE" id="PS51293">
    <property type="entry name" value="SANT"/>
    <property type="match status" value="1"/>
</dbReference>
<sequence length="389" mass="44862">MTTNEESKPFLITNSSQTSDKQVQTHFNNAAVSPWLQTDADASSNPLNQESNQEPFVKHVSRQIPVRSVSTVSFRDQKDGAHIRAAPFPSLPSRRDVQEIKISVEQEIQRIRADLSSLQHERNSFNRTTNPNLIPSSTTNGIREYRGLLISENSINSVIAENRAKKAESEKTRNLTNNVQLFKHSVEFPMYQQIIASQKNSIVPLFAAQFSEKKAIMEAQKALAEKYVHLKEVWKEPNRLIDEYGSRVDVKSEQWPAEFTMDTPKIDDAMRLKWCAPDREMFLSNNQKIADCYYNTNGIVHDPVSAHNEYRTRLCWTDEEKQTFVEKYRQYPKDFTKIAAALPEKCHKDVIEFYYLKKYELCLKENEGAMKKRGGKRKVISEGSAKKNY</sequence>
<dbReference type="Gene3D" id="1.10.10.60">
    <property type="entry name" value="Homeodomain-like"/>
    <property type="match status" value="1"/>
</dbReference>
<dbReference type="InterPro" id="IPR001005">
    <property type="entry name" value="SANT/Myb"/>
</dbReference>
<dbReference type="GO" id="GO:0003677">
    <property type="term" value="F:DNA binding"/>
    <property type="evidence" value="ECO:0007669"/>
    <property type="project" value="UniProtKB-KW"/>
</dbReference>
<gene>
    <name evidence="4" type="ORF">TRFO_28428</name>
</gene>
<accession>A0A1J4JZF9</accession>
<keyword evidence="1" id="KW-0175">Coiled coil</keyword>
<dbReference type="RefSeq" id="XP_068357210.1">
    <property type="nucleotide sequence ID" value="XM_068506177.1"/>
</dbReference>
<dbReference type="SMART" id="SM00717">
    <property type="entry name" value="SANT"/>
    <property type="match status" value="1"/>
</dbReference>
<dbReference type="PANTHER" id="PTHR13992">
    <property type="entry name" value="NUCLEAR RECEPTOR CO-REPRESSOR RELATED NCOR"/>
    <property type="match status" value="1"/>
</dbReference>
<protein>
    <submittedName>
        <fullName evidence="4">Myb-like DNA-binding domain containing protein</fullName>
    </submittedName>
</protein>
<dbReference type="Pfam" id="PF00249">
    <property type="entry name" value="Myb_DNA-binding"/>
    <property type="match status" value="1"/>
</dbReference>
<dbReference type="GO" id="GO:0005654">
    <property type="term" value="C:nucleoplasm"/>
    <property type="evidence" value="ECO:0007669"/>
    <property type="project" value="UniProtKB-ARBA"/>
</dbReference>
<feature type="domain" description="SANT" evidence="3">
    <location>
        <begin position="316"/>
        <end position="362"/>
    </location>
</feature>
<dbReference type="GO" id="GO:0006357">
    <property type="term" value="P:regulation of transcription by RNA polymerase II"/>
    <property type="evidence" value="ECO:0007669"/>
    <property type="project" value="TreeGrafter"/>
</dbReference>
<dbReference type="OrthoDB" id="10258692at2759"/>
<organism evidence="4 5">
    <name type="scientific">Tritrichomonas foetus</name>
    <dbReference type="NCBI Taxonomy" id="1144522"/>
    <lineage>
        <taxon>Eukaryota</taxon>
        <taxon>Metamonada</taxon>
        <taxon>Parabasalia</taxon>
        <taxon>Tritrichomonadida</taxon>
        <taxon>Tritrichomonadidae</taxon>
        <taxon>Tritrichomonas</taxon>
    </lineage>
</organism>
<reference evidence="4" key="1">
    <citation type="submission" date="2016-10" db="EMBL/GenBank/DDBJ databases">
        <authorList>
            <person name="Benchimol M."/>
            <person name="Almeida L.G."/>
            <person name="Vasconcelos A.T."/>
            <person name="Perreira-Neves A."/>
            <person name="Rosa I.A."/>
            <person name="Tasca T."/>
            <person name="Bogo M.R."/>
            <person name="de Souza W."/>
        </authorList>
    </citation>
    <scope>NUCLEOTIDE SEQUENCE [LARGE SCALE GENOMIC DNA]</scope>
    <source>
        <strain evidence="4">K</strain>
    </source>
</reference>